<dbReference type="CDD" id="cd11059">
    <property type="entry name" value="CYP_fungal"/>
    <property type="match status" value="1"/>
</dbReference>
<dbReference type="Proteomes" id="UP000813461">
    <property type="component" value="Unassembled WGS sequence"/>
</dbReference>
<dbReference type="OrthoDB" id="1470350at2759"/>
<evidence type="ECO:0000256" key="1">
    <source>
        <dbReference type="ARBA" id="ARBA00001971"/>
    </source>
</evidence>
<organism evidence="7 8">
    <name type="scientific">Paraphoma chrysanthemicola</name>
    <dbReference type="NCBI Taxonomy" id="798071"/>
    <lineage>
        <taxon>Eukaryota</taxon>
        <taxon>Fungi</taxon>
        <taxon>Dikarya</taxon>
        <taxon>Ascomycota</taxon>
        <taxon>Pezizomycotina</taxon>
        <taxon>Dothideomycetes</taxon>
        <taxon>Pleosporomycetidae</taxon>
        <taxon>Pleosporales</taxon>
        <taxon>Pleosporineae</taxon>
        <taxon>Phaeosphaeriaceae</taxon>
        <taxon>Paraphoma</taxon>
    </lineage>
</organism>
<evidence type="ECO:0000256" key="5">
    <source>
        <dbReference type="PIRSR" id="PIRSR602403-1"/>
    </source>
</evidence>
<dbReference type="InterPro" id="IPR002403">
    <property type="entry name" value="Cyt_P450_E_grp-IV"/>
</dbReference>
<dbReference type="PRINTS" id="PR00465">
    <property type="entry name" value="EP450IV"/>
</dbReference>
<keyword evidence="6" id="KW-0560">Oxidoreductase</keyword>
<keyword evidence="8" id="KW-1185">Reference proteome</keyword>
<protein>
    <submittedName>
        <fullName evidence="7">Cytochrome P450</fullName>
    </submittedName>
</protein>
<name>A0A8K0RDH9_9PLEO</name>
<dbReference type="InterPro" id="IPR050121">
    <property type="entry name" value="Cytochrome_P450_monoxygenase"/>
</dbReference>
<dbReference type="PRINTS" id="PR00385">
    <property type="entry name" value="P450"/>
</dbReference>
<evidence type="ECO:0000313" key="8">
    <source>
        <dbReference type="Proteomes" id="UP000813461"/>
    </source>
</evidence>
<evidence type="ECO:0000256" key="3">
    <source>
        <dbReference type="ARBA" id="ARBA00022723"/>
    </source>
</evidence>
<feature type="binding site" description="axial binding residue" evidence="5">
    <location>
        <position position="454"/>
    </location>
    <ligand>
        <name>heme</name>
        <dbReference type="ChEBI" id="CHEBI:30413"/>
    </ligand>
    <ligandPart>
        <name>Fe</name>
        <dbReference type="ChEBI" id="CHEBI:18248"/>
    </ligandPart>
</feature>
<dbReference type="GO" id="GO:0020037">
    <property type="term" value="F:heme binding"/>
    <property type="evidence" value="ECO:0007669"/>
    <property type="project" value="InterPro"/>
</dbReference>
<dbReference type="PANTHER" id="PTHR24305">
    <property type="entry name" value="CYTOCHROME P450"/>
    <property type="match status" value="1"/>
</dbReference>
<dbReference type="InterPro" id="IPR017972">
    <property type="entry name" value="Cyt_P450_CS"/>
</dbReference>
<comment type="caution">
    <text evidence="7">The sequence shown here is derived from an EMBL/GenBank/DDBJ whole genome shotgun (WGS) entry which is preliminary data.</text>
</comment>
<evidence type="ECO:0000256" key="6">
    <source>
        <dbReference type="RuleBase" id="RU000461"/>
    </source>
</evidence>
<dbReference type="InterPro" id="IPR001128">
    <property type="entry name" value="Cyt_P450"/>
</dbReference>
<accession>A0A8K0RDH9</accession>
<keyword evidence="5 6" id="KW-0349">Heme</keyword>
<reference evidence="7" key="1">
    <citation type="journal article" date="2021" name="Nat. Commun.">
        <title>Genetic determinants of endophytism in the Arabidopsis root mycobiome.</title>
        <authorList>
            <person name="Mesny F."/>
            <person name="Miyauchi S."/>
            <person name="Thiergart T."/>
            <person name="Pickel B."/>
            <person name="Atanasova L."/>
            <person name="Karlsson M."/>
            <person name="Huettel B."/>
            <person name="Barry K.W."/>
            <person name="Haridas S."/>
            <person name="Chen C."/>
            <person name="Bauer D."/>
            <person name="Andreopoulos W."/>
            <person name="Pangilinan J."/>
            <person name="LaButti K."/>
            <person name="Riley R."/>
            <person name="Lipzen A."/>
            <person name="Clum A."/>
            <person name="Drula E."/>
            <person name="Henrissat B."/>
            <person name="Kohler A."/>
            <person name="Grigoriev I.V."/>
            <person name="Martin F.M."/>
            <person name="Hacquard S."/>
        </authorList>
    </citation>
    <scope>NUCLEOTIDE SEQUENCE</scope>
    <source>
        <strain evidence="7">MPI-SDFR-AT-0120</strain>
    </source>
</reference>
<comment type="cofactor">
    <cofactor evidence="1 5">
        <name>heme</name>
        <dbReference type="ChEBI" id="CHEBI:30413"/>
    </cofactor>
</comment>
<proteinExistence type="inferred from homology"/>
<dbReference type="GO" id="GO:0005506">
    <property type="term" value="F:iron ion binding"/>
    <property type="evidence" value="ECO:0007669"/>
    <property type="project" value="InterPro"/>
</dbReference>
<evidence type="ECO:0000256" key="4">
    <source>
        <dbReference type="ARBA" id="ARBA00023004"/>
    </source>
</evidence>
<dbReference type="AlphaFoldDB" id="A0A8K0RDH9"/>
<comment type="similarity">
    <text evidence="2 6">Belongs to the cytochrome P450 family.</text>
</comment>
<keyword evidence="3 5" id="KW-0479">Metal-binding</keyword>
<sequence length="458" mass="51924">MLGILICVGLLTLLLHRLILAPLLFGPLSRLPGPKIYALTKWRLARDDWGQRTRCIHDLHKQYGPVVRVGPNEVHFNSVTALRTIYGAGSGFERTAFYSMFDVYGKKNLFTFSTVAEHAKRKRLLAHAYSKSAIFKSHPAAIVREKIQDFLQMVDSTPRSKSLEIFAALHYYSIDVISTFVYGTADFGATTALRSTPSHVRLLGDIMDHSRRRLAWFAVHMPALTSWMYTRTGMMEKLIKPILPMQKPATYTAIRTHALNAMQSYRHATHDSRLKAEESIIARLWKVKTDMGLDDLDIASECADHLLAGIDTTSDTLMFLIWAVSRPSHAHIQRKLIEECKNIDDKAVNNGVVDLDVADRLPYLNAVIKETLRLYAPLPASEPRSSPTDMLIDGYNIPRGTICSMAPYSLHRNPDVFPDPLTWQPERWLKDDDDPALIAMKKWWWSFSSGARMCIGMQ</sequence>
<dbReference type="Pfam" id="PF00067">
    <property type="entry name" value="p450"/>
    <property type="match status" value="1"/>
</dbReference>
<keyword evidence="6" id="KW-0503">Monooxygenase</keyword>
<evidence type="ECO:0000313" key="7">
    <source>
        <dbReference type="EMBL" id="KAH7092618.1"/>
    </source>
</evidence>
<dbReference type="InterPro" id="IPR036396">
    <property type="entry name" value="Cyt_P450_sf"/>
</dbReference>
<evidence type="ECO:0000256" key="2">
    <source>
        <dbReference type="ARBA" id="ARBA00010617"/>
    </source>
</evidence>
<dbReference type="EMBL" id="JAGMVJ010000003">
    <property type="protein sequence ID" value="KAH7092618.1"/>
    <property type="molecule type" value="Genomic_DNA"/>
</dbReference>
<dbReference type="GO" id="GO:0016705">
    <property type="term" value="F:oxidoreductase activity, acting on paired donors, with incorporation or reduction of molecular oxygen"/>
    <property type="evidence" value="ECO:0007669"/>
    <property type="project" value="InterPro"/>
</dbReference>
<dbReference type="PROSITE" id="PS00086">
    <property type="entry name" value="CYTOCHROME_P450"/>
    <property type="match status" value="1"/>
</dbReference>
<dbReference type="Gene3D" id="1.10.630.10">
    <property type="entry name" value="Cytochrome P450"/>
    <property type="match status" value="1"/>
</dbReference>
<dbReference type="GO" id="GO:0004497">
    <property type="term" value="F:monooxygenase activity"/>
    <property type="evidence" value="ECO:0007669"/>
    <property type="project" value="UniProtKB-KW"/>
</dbReference>
<dbReference type="SUPFAM" id="SSF48264">
    <property type="entry name" value="Cytochrome P450"/>
    <property type="match status" value="1"/>
</dbReference>
<dbReference type="PANTHER" id="PTHR24305:SF164">
    <property type="entry name" value="P450, PUTATIVE (EUROFUNG)-RELATED"/>
    <property type="match status" value="1"/>
</dbReference>
<gene>
    <name evidence="7" type="ORF">FB567DRAFT_545762</name>
</gene>
<keyword evidence="4 5" id="KW-0408">Iron</keyword>